<dbReference type="RefSeq" id="WP_107109003.1">
    <property type="nucleotide sequence ID" value="NZ_JACHBI010000002.1"/>
</dbReference>
<keyword evidence="1" id="KW-0732">Signal</keyword>
<reference evidence="2 3" key="1">
    <citation type="submission" date="2020-08" db="EMBL/GenBank/DDBJ databases">
        <title>Genomic Encyclopedia of Type Strains, Phase IV (KMG-V): Genome sequencing to study the core and pangenomes of soil and plant-associated prokaryotes.</title>
        <authorList>
            <person name="Whitman W."/>
        </authorList>
    </citation>
    <scope>NUCLEOTIDE SEQUENCE [LARGE SCALE GENOMIC DNA]</scope>
    <source>
        <strain evidence="2 3">SEMIA 4064</strain>
    </source>
</reference>
<organism evidence="2 3">
    <name type="scientific">Rhizobium paranaense</name>
    <dbReference type="NCBI Taxonomy" id="1650438"/>
    <lineage>
        <taxon>Bacteria</taxon>
        <taxon>Pseudomonadati</taxon>
        <taxon>Pseudomonadota</taxon>
        <taxon>Alphaproteobacteria</taxon>
        <taxon>Hyphomicrobiales</taxon>
        <taxon>Rhizobiaceae</taxon>
        <taxon>Rhizobium/Agrobacterium group</taxon>
        <taxon>Rhizobium</taxon>
    </lineage>
</organism>
<gene>
    <name evidence="2" type="ORF">GGD50_001351</name>
</gene>
<dbReference type="Proteomes" id="UP000549882">
    <property type="component" value="Unassembled WGS sequence"/>
</dbReference>
<accession>A0A7W9D010</accession>
<sequence length="145" mass="15816">MQLLLAGLFACGCVSLVDAPLWPAAESYVNTATECSQSGDPGNCRHTRDMWKSEYDAATEGKYQNQRKVALCLSTGCDNAIQPDSIRGCAWRMVIVNSRHAELDNTDTENLNHFCGSAYIDQAGRRAAEVQAKTMLELLGMRPGA</sequence>
<feature type="chain" id="PRO_5030680975" description="DUF2799 domain-containing protein" evidence="1">
    <location>
        <begin position="20"/>
        <end position="145"/>
    </location>
</feature>
<comment type="caution">
    <text evidence="2">The sequence shown here is derived from an EMBL/GenBank/DDBJ whole genome shotgun (WGS) entry which is preliminary data.</text>
</comment>
<evidence type="ECO:0008006" key="4">
    <source>
        <dbReference type="Google" id="ProtNLM"/>
    </source>
</evidence>
<name>A0A7W9D010_9HYPH</name>
<keyword evidence="3" id="KW-1185">Reference proteome</keyword>
<proteinExistence type="predicted"/>
<evidence type="ECO:0000256" key="1">
    <source>
        <dbReference type="SAM" id="SignalP"/>
    </source>
</evidence>
<dbReference type="AlphaFoldDB" id="A0A7W9D010"/>
<evidence type="ECO:0000313" key="2">
    <source>
        <dbReference type="EMBL" id="MBB5572747.1"/>
    </source>
</evidence>
<feature type="signal peptide" evidence="1">
    <location>
        <begin position="1"/>
        <end position="19"/>
    </location>
</feature>
<dbReference type="EMBL" id="JACHBI010000002">
    <property type="protein sequence ID" value="MBB5572747.1"/>
    <property type="molecule type" value="Genomic_DNA"/>
</dbReference>
<protein>
    <recommendedName>
        <fullName evidence="4">DUF2799 domain-containing protein</fullName>
    </recommendedName>
</protein>
<evidence type="ECO:0000313" key="3">
    <source>
        <dbReference type="Proteomes" id="UP000549882"/>
    </source>
</evidence>